<protein>
    <recommendedName>
        <fullName evidence="2">Transposase IS66 central domain-containing protein</fullName>
    </recommendedName>
</protein>
<evidence type="ECO:0000259" key="2">
    <source>
        <dbReference type="Pfam" id="PF03050"/>
    </source>
</evidence>
<dbReference type="eggNOG" id="COG1943">
    <property type="taxonomic scope" value="Bacteria"/>
</dbReference>
<accession>Q2J5R8</accession>
<dbReference type="EMBL" id="CP000249">
    <property type="protein sequence ID" value="ABD13374.1"/>
    <property type="molecule type" value="Genomic_DNA"/>
</dbReference>
<keyword evidence="4" id="KW-1185">Reference proteome</keyword>
<evidence type="ECO:0000313" key="4">
    <source>
        <dbReference type="Proteomes" id="UP000001937"/>
    </source>
</evidence>
<dbReference type="InterPro" id="IPR004291">
    <property type="entry name" value="Transposase_IS66_central"/>
</dbReference>
<feature type="compositionally biased region" description="Basic and acidic residues" evidence="1">
    <location>
        <begin position="30"/>
        <end position="51"/>
    </location>
</feature>
<evidence type="ECO:0000256" key="1">
    <source>
        <dbReference type="SAM" id="MobiDB-lite"/>
    </source>
</evidence>
<dbReference type="Proteomes" id="UP000001937">
    <property type="component" value="Chromosome"/>
</dbReference>
<proteinExistence type="predicted"/>
<reference evidence="3 4" key="1">
    <citation type="journal article" date="2007" name="Genome Res.">
        <title>Genome characteristics of facultatively symbiotic Frankia sp. strains reflect host range and host plant biogeography.</title>
        <authorList>
            <person name="Normand P."/>
            <person name="Lapierre P."/>
            <person name="Tisa L.S."/>
            <person name="Gogarten J.P."/>
            <person name="Alloisio N."/>
            <person name="Bagnarol E."/>
            <person name="Bassi C.A."/>
            <person name="Berry A.M."/>
            <person name="Bickhart D.M."/>
            <person name="Choisne N."/>
            <person name="Couloux A."/>
            <person name="Cournoyer B."/>
            <person name="Cruveiller S."/>
            <person name="Daubin V."/>
            <person name="Demange N."/>
            <person name="Francino M.P."/>
            <person name="Goltsman E."/>
            <person name="Huang Y."/>
            <person name="Kopp O.R."/>
            <person name="Labarre L."/>
            <person name="Lapidus A."/>
            <person name="Lavire C."/>
            <person name="Marechal J."/>
            <person name="Martinez M."/>
            <person name="Mastronunzio J.E."/>
            <person name="Mullin B.C."/>
            <person name="Niemann J."/>
            <person name="Pujic P."/>
            <person name="Rawnsley T."/>
            <person name="Rouy Z."/>
            <person name="Schenowitz C."/>
            <person name="Sellstedt A."/>
            <person name="Tavares F."/>
            <person name="Tomkins J.P."/>
            <person name="Vallenet D."/>
            <person name="Valverde C."/>
            <person name="Wall L.G."/>
            <person name="Wang Y."/>
            <person name="Medigue C."/>
            <person name="Benson D.R."/>
        </authorList>
    </citation>
    <scope>NUCLEOTIDE SEQUENCE [LARGE SCALE GENOMIC DNA]</scope>
    <source>
        <strain evidence="4">DSM 45818 / CECT 9043 / CcI3</strain>
    </source>
</reference>
<dbReference type="STRING" id="106370.Francci3_4024"/>
<dbReference type="InterPro" id="IPR052344">
    <property type="entry name" value="Transposase-related"/>
</dbReference>
<feature type="domain" description="Transposase IS66 central" evidence="2">
    <location>
        <begin position="64"/>
        <end position="244"/>
    </location>
</feature>
<dbReference type="PANTHER" id="PTHR33678">
    <property type="entry name" value="BLL1576 PROTEIN"/>
    <property type="match status" value="1"/>
</dbReference>
<feature type="region of interest" description="Disordered" evidence="1">
    <location>
        <begin position="19"/>
        <end position="51"/>
    </location>
</feature>
<dbReference type="HOGENOM" id="CLU_962259_0_0_11"/>
<name>Q2J5R8_FRACC</name>
<organism evidence="3 4">
    <name type="scientific">Frankia casuarinae (strain DSM 45818 / CECT 9043 / HFP020203 / CcI3)</name>
    <dbReference type="NCBI Taxonomy" id="106370"/>
    <lineage>
        <taxon>Bacteria</taxon>
        <taxon>Bacillati</taxon>
        <taxon>Actinomycetota</taxon>
        <taxon>Actinomycetes</taxon>
        <taxon>Frankiales</taxon>
        <taxon>Frankiaceae</taxon>
        <taxon>Frankia</taxon>
    </lineage>
</organism>
<dbReference type="PhylomeDB" id="Q2J5R8"/>
<dbReference type="PANTHER" id="PTHR33678:SF2">
    <property type="match status" value="1"/>
</dbReference>
<dbReference type="KEGG" id="fra:Francci3_4024"/>
<sequence>MCVCGGGGLGGLAALAAGPGRGRGRRAGRRDRTADRRGEGRRVRRDPAEGRAEGREALRAVRVDAAVHAVHAGRRDKASFWVFLLGRMLGVVVHDRYALYDAEEFVGFLHQLCVSHLLRDLQDAVETYPEAVWPVQLQQALRGLVHQANLARAAVLAEVPAALRDPLVAEYRGAVRVGLRDVPAAEKGAKQPVGRCLLECLRDRQDDMLRFVFDLDVWPTNNQSEGDLRPFKTQQKISGRLTSAAVAACRLQIASYLSTTRKHSVSALHALRLAFRGTPWMPPPAVAPT</sequence>
<evidence type="ECO:0000313" key="3">
    <source>
        <dbReference type="EMBL" id="ABD13374.1"/>
    </source>
</evidence>
<gene>
    <name evidence="3" type="ordered locus">Francci3_4024</name>
</gene>
<dbReference type="Pfam" id="PF03050">
    <property type="entry name" value="DDE_Tnp_IS66"/>
    <property type="match status" value="1"/>
</dbReference>
<dbReference type="AlphaFoldDB" id="Q2J5R8"/>